<keyword evidence="1" id="KW-0472">Membrane</keyword>
<keyword evidence="1" id="KW-0812">Transmembrane</keyword>
<evidence type="ECO:0000313" key="2">
    <source>
        <dbReference type="EMBL" id="KEY71056.1"/>
    </source>
</evidence>
<name>A0A084B0H7_STACB</name>
<dbReference type="Pfam" id="PF12505">
    <property type="entry name" value="DUF3712"/>
    <property type="match status" value="1"/>
</dbReference>
<proteinExistence type="predicted"/>
<dbReference type="HOGENOM" id="CLU_035244_1_1_1"/>
<gene>
    <name evidence="2" type="ORF">S7711_00880</name>
</gene>
<dbReference type="PANTHER" id="PTHR35895:SF1">
    <property type="entry name" value="LIPID-BINDING SERUM GLYCOPROTEIN C-TERMINAL DOMAIN-CONTAINING PROTEIN"/>
    <property type="match status" value="1"/>
</dbReference>
<organism evidence="2 3">
    <name type="scientific">Stachybotrys chartarum (strain CBS 109288 / IBT 7711)</name>
    <name type="common">Toxic black mold</name>
    <name type="synonym">Stilbospora chartarum</name>
    <dbReference type="NCBI Taxonomy" id="1280523"/>
    <lineage>
        <taxon>Eukaryota</taxon>
        <taxon>Fungi</taxon>
        <taxon>Dikarya</taxon>
        <taxon>Ascomycota</taxon>
        <taxon>Pezizomycotina</taxon>
        <taxon>Sordariomycetes</taxon>
        <taxon>Hypocreomycetidae</taxon>
        <taxon>Hypocreales</taxon>
        <taxon>Stachybotryaceae</taxon>
        <taxon>Stachybotrys</taxon>
    </lineage>
</organism>
<feature type="transmembrane region" description="Helical" evidence="1">
    <location>
        <begin position="32"/>
        <end position="56"/>
    </location>
</feature>
<accession>A0A084B0H7</accession>
<dbReference type="Proteomes" id="UP000028045">
    <property type="component" value="Unassembled WGS sequence"/>
</dbReference>
<keyword evidence="1" id="KW-1133">Transmembrane helix</keyword>
<evidence type="ECO:0000256" key="1">
    <source>
        <dbReference type="SAM" id="Phobius"/>
    </source>
</evidence>
<reference evidence="2 3" key="1">
    <citation type="journal article" date="2014" name="BMC Genomics">
        <title>Comparative genome sequencing reveals chemotype-specific gene clusters in the toxigenic black mold Stachybotrys.</title>
        <authorList>
            <person name="Semeiks J."/>
            <person name="Borek D."/>
            <person name="Otwinowski Z."/>
            <person name="Grishin N.V."/>
        </authorList>
    </citation>
    <scope>NUCLEOTIDE SEQUENCE [LARGE SCALE GENOMIC DNA]</scope>
    <source>
        <strain evidence="3">CBS 109288 / IBT 7711</strain>
    </source>
</reference>
<sequence length="376" mass="41909">MAEEKENIMVSKSSLPPRTGKRQTCMRHCQRFWWIYLIVFCCIVALVVPLILLVAVPRIAQDRVDAADLEIVGIAITQTHGDGYTMEIDTILQTDGSIQAKIDPFQGSIYLEDQEPHTPFIRVNFPETSGERRQEIHVSQAVDIDDMDRFTTFSTWFINNETLRITVDGTTHVQPRGLPRKYEVHFKKTLEVNGMNRFRGTEIIEESSHVSIMPDENGRNFQGVAEFPNPTMFSLDIGNVSFTNFVGDDEVGTVYINDLTLRPGTNRLNVSGNLDQLRILGLVTSPEYCDNGTVPFKLLGDSVTNNGEHLQYFERALASNNQTVSIDIAQVIQQDLNITVGCAEDAAESLLTPPGPEDVSSVIGSLLSFIMPPTGE</sequence>
<keyword evidence="3" id="KW-1185">Reference proteome</keyword>
<dbReference type="GO" id="GO:0000329">
    <property type="term" value="C:fungal-type vacuole membrane"/>
    <property type="evidence" value="ECO:0007669"/>
    <property type="project" value="InterPro"/>
</dbReference>
<dbReference type="InterPro" id="IPR022185">
    <property type="entry name" value="DUF3712"/>
</dbReference>
<protein>
    <submittedName>
        <fullName evidence="2">Uncharacterized protein</fullName>
    </submittedName>
</protein>
<dbReference type="EMBL" id="KL648363">
    <property type="protein sequence ID" value="KEY71056.1"/>
    <property type="molecule type" value="Genomic_DNA"/>
</dbReference>
<dbReference type="PANTHER" id="PTHR35895">
    <property type="entry name" value="CHROMOSOME 16, WHOLE GENOME SHOTGUN SEQUENCE"/>
    <property type="match status" value="1"/>
</dbReference>
<evidence type="ECO:0000313" key="3">
    <source>
        <dbReference type="Proteomes" id="UP000028045"/>
    </source>
</evidence>
<dbReference type="OrthoDB" id="10039566at2759"/>
<dbReference type="InterPro" id="IPR046368">
    <property type="entry name" value="Tag1"/>
</dbReference>
<dbReference type="AlphaFoldDB" id="A0A084B0H7"/>